<dbReference type="SUPFAM" id="SSF75553">
    <property type="entry name" value="Smc hinge domain"/>
    <property type="match status" value="1"/>
</dbReference>
<dbReference type="PANTHER" id="PTHR43977">
    <property type="entry name" value="STRUCTURAL MAINTENANCE OF CHROMOSOMES PROTEIN 3"/>
    <property type="match status" value="1"/>
</dbReference>
<dbReference type="SUPFAM" id="SSF52540">
    <property type="entry name" value="P-loop containing nucleoside triphosphate hydrolases"/>
    <property type="match status" value="1"/>
</dbReference>
<evidence type="ECO:0000256" key="8">
    <source>
        <dbReference type="SAM" id="MobiDB-lite"/>
    </source>
</evidence>
<dbReference type="InterPro" id="IPR003395">
    <property type="entry name" value="RecF/RecN/SMC_N"/>
</dbReference>
<dbReference type="GO" id="GO:0030261">
    <property type="term" value="P:chromosome condensation"/>
    <property type="evidence" value="ECO:0007669"/>
    <property type="project" value="InterPro"/>
</dbReference>
<dbReference type="Gene3D" id="3.40.50.300">
    <property type="entry name" value="P-loop containing nucleotide triphosphate hydrolases"/>
    <property type="match status" value="2"/>
</dbReference>
<proteinExistence type="inferred from homology"/>
<feature type="compositionally biased region" description="Basic and acidic residues" evidence="8">
    <location>
        <begin position="679"/>
        <end position="694"/>
    </location>
</feature>
<accession>A0A447D2J0</accession>
<dbReference type="Pfam" id="PF06470">
    <property type="entry name" value="SMC_hinge"/>
    <property type="match status" value="1"/>
</dbReference>
<evidence type="ECO:0000259" key="9">
    <source>
        <dbReference type="SMART" id="SM00968"/>
    </source>
</evidence>
<keyword evidence="11" id="KW-1185">Reference proteome</keyword>
<gene>
    <name evidence="10" type="primary">smc_5</name>
    <name evidence="7" type="synonym">smc</name>
    <name evidence="10" type="ORF">RHODGE_RHODGE_04948</name>
</gene>
<dbReference type="InterPro" id="IPR027417">
    <property type="entry name" value="P-loop_NTPase"/>
</dbReference>
<feature type="coiled-coil region" evidence="7">
    <location>
        <begin position="282"/>
        <end position="501"/>
    </location>
</feature>
<protein>
    <recommendedName>
        <fullName evidence="7">Chromosome partition protein Smc</fullName>
    </recommendedName>
</protein>
<dbReference type="RefSeq" id="WP_129611649.1">
    <property type="nucleotide sequence ID" value="NZ_UWOC01000212.1"/>
</dbReference>
<keyword evidence="5 7" id="KW-0175">Coiled coil</keyword>
<name>A0A447D2J0_9BRAD</name>
<dbReference type="GO" id="GO:0005694">
    <property type="term" value="C:chromosome"/>
    <property type="evidence" value="ECO:0007669"/>
    <property type="project" value="InterPro"/>
</dbReference>
<dbReference type="HAMAP" id="MF_01894">
    <property type="entry name" value="Smc_prok"/>
    <property type="match status" value="1"/>
</dbReference>
<dbReference type="GO" id="GO:0006260">
    <property type="term" value="P:DNA replication"/>
    <property type="evidence" value="ECO:0007669"/>
    <property type="project" value="UniProtKB-UniRule"/>
</dbReference>
<dbReference type="Proteomes" id="UP000289200">
    <property type="component" value="Unassembled WGS sequence"/>
</dbReference>
<feature type="coiled-coil region" evidence="7">
    <location>
        <begin position="929"/>
        <end position="991"/>
    </location>
</feature>
<reference evidence="11" key="1">
    <citation type="submission" date="2018-10" db="EMBL/GenBank/DDBJ databases">
        <authorList>
            <person name="Peiro R."/>
            <person name="Begona"/>
            <person name="Cbmso G."/>
            <person name="Lopez M."/>
            <person name="Gonzalez S."/>
            <person name="Sacristan E."/>
            <person name="Castillo E."/>
        </authorList>
    </citation>
    <scope>NUCLEOTIDE SEQUENCE [LARGE SCALE GENOMIC DNA]</scope>
</reference>
<dbReference type="FunFam" id="3.40.50.300:FF:000901">
    <property type="entry name" value="Chromosome partition protein Smc"/>
    <property type="match status" value="1"/>
</dbReference>
<evidence type="ECO:0000256" key="2">
    <source>
        <dbReference type="ARBA" id="ARBA00022490"/>
    </source>
</evidence>
<keyword evidence="4 7" id="KW-0067">ATP-binding</keyword>
<dbReference type="OrthoDB" id="9808768at2"/>
<feature type="domain" description="SMC hinge" evidence="9">
    <location>
        <begin position="507"/>
        <end position="596"/>
    </location>
</feature>
<dbReference type="EMBL" id="UWOC01000212">
    <property type="protein sequence ID" value="VCU11733.1"/>
    <property type="molecule type" value="Genomic_DNA"/>
</dbReference>
<dbReference type="SMART" id="SM00968">
    <property type="entry name" value="SMC_hinge"/>
    <property type="match status" value="1"/>
</dbReference>
<dbReference type="Pfam" id="PF02463">
    <property type="entry name" value="SMC_N"/>
    <property type="match status" value="1"/>
</dbReference>
<comment type="caution">
    <text evidence="10">The sequence shown here is derived from an EMBL/GenBank/DDBJ whole genome shotgun (WGS) entry which is preliminary data.</text>
</comment>
<dbReference type="InterPro" id="IPR011890">
    <property type="entry name" value="SMC_prok"/>
</dbReference>
<dbReference type="InterPro" id="IPR010935">
    <property type="entry name" value="SMC_hinge"/>
</dbReference>
<evidence type="ECO:0000256" key="7">
    <source>
        <dbReference type="HAMAP-Rule" id="MF_01894"/>
    </source>
</evidence>
<dbReference type="GO" id="GO:0003677">
    <property type="term" value="F:DNA binding"/>
    <property type="evidence" value="ECO:0007669"/>
    <property type="project" value="UniProtKB-UniRule"/>
</dbReference>
<keyword evidence="3 7" id="KW-0547">Nucleotide-binding</keyword>
<sequence length="1155" mass="125360">MKFKRLRLIGFKSFVEPTDFVIEPGLTGVVGPNGCGKSNLVEALRWVMGEASHKAMRAADMNDVIFSGNQKRPARNTAEVSILIDNGSRTAPAQFNGDDTLEVSRRIEREQGSLYRVNGREVRARDVQILFADASSGSRSPALVHQGRIGEIIQAKPEQRRRVLEEAAGISGLHARRHEAELRLRAAEQNLTRLEDVIGQLVNQVESLKRQARQAVRYRALSGHVRKAEATLFHVRWRQASDEVVAAEQAQTASVGDVAERTRVQAESATRQALAAAALPSLRDAEAKAAAALQRLVSARDALEREEARANERMAELDRRLQQIGVDREREARLLADADGTMARLDAERETLEADLEAAAERRAAIDERVAEADAAVAVVEKRLAELTAALADVSAKRRQLEGAVRTHSERASRTETELASVTADLDRMMAEAAGAVDIEALAEAAEIAQAALAEADAASLRAEAAHSAARQALDVARQPLAEAERRVNRLETEAKTLAKVLQVDAKQLWPPVMDQLTVEKGYETALGAALGDDLDAPVEPTAPIRWTLSPGDGGDPALPDGAEPLVARVTAAPDALRRRLAQIGVVARADGPRLAALLKTGQRLVSPEGDLWRWDGFAVAAHAPTSAARRLAERNRLADIEAELEMARAELETRRAAVETAQAEVRAAAEQETATRAARRDQQRAVDAARDRQAAAERELSRLTARRAGLVEAQSRLAATRDEARAAAEEAAAALEGLDPTDVLDAELAEVRSRAGSERAAQAEARAAAQALAREIDMTTRRLTTVTGDIAAWRDRKGSAASQIETLAARLEETAAEREELSEAPAQFALKRRSLIGEVEAAEAERRAAADALAAAETAQREADKAANAARDAMASAREQAVRAEERHEAAKRRLADVAREIHEVLEVEPAALPAIAELTPDAPLPELAAVEEKLERLRRERERLGAVNLRADEELREIEQQHTTLTAEREDLTAAIKRLRQGIQSLNKEARERLVASFEVVNEHFKRLFTTLFGGGTAELQLTESDDPLEAGLDILAKPPGKKPATLSLLSGGEQALTAMALIFAVFLTNPAPICVLDEVDAPLDDHNVDRFCDLLDEMTQSTDTRFVIITHNPITMARMNRLFGVTMAERGVSQLVSVDLEAAGKIVDQQVA</sequence>
<dbReference type="GO" id="GO:0007059">
    <property type="term" value="P:chromosome segregation"/>
    <property type="evidence" value="ECO:0007669"/>
    <property type="project" value="UniProtKB-UniRule"/>
</dbReference>
<feature type="coiled-coil region" evidence="7">
    <location>
        <begin position="805"/>
        <end position="902"/>
    </location>
</feature>
<comment type="domain">
    <text evidence="7">Contains large globular domains required for ATP hydrolysis at each terminus and a third globular domain forming a flexible hinge near the middle of the molecule. These domains are separated by coiled-coil structures.</text>
</comment>
<comment type="similarity">
    <text evidence="7">Belongs to the SMC family.</text>
</comment>
<evidence type="ECO:0000313" key="11">
    <source>
        <dbReference type="Proteomes" id="UP000289200"/>
    </source>
</evidence>
<comment type="function">
    <text evidence="7">Required for chromosome condensation and partitioning.</text>
</comment>
<keyword evidence="2 7" id="KW-0963">Cytoplasm</keyword>
<dbReference type="GO" id="GO:0005737">
    <property type="term" value="C:cytoplasm"/>
    <property type="evidence" value="ECO:0007669"/>
    <property type="project" value="UniProtKB-SubCell"/>
</dbReference>
<feature type="binding site" evidence="7">
    <location>
        <begin position="32"/>
        <end position="39"/>
    </location>
    <ligand>
        <name>ATP</name>
        <dbReference type="ChEBI" id="CHEBI:30616"/>
    </ligand>
</feature>
<comment type="subunit">
    <text evidence="7">Homodimer.</text>
</comment>
<dbReference type="AlphaFoldDB" id="A0A447D2J0"/>
<evidence type="ECO:0000256" key="4">
    <source>
        <dbReference type="ARBA" id="ARBA00022840"/>
    </source>
</evidence>
<organism evidence="10 11">
    <name type="scientific">Rhodoplanes serenus</name>
    <dbReference type="NCBI Taxonomy" id="200615"/>
    <lineage>
        <taxon>Bacteria</taxon>
        <taxon>Pseudomonadati</taxon>
        <taxon>Pseudomonadota</taxon>
        <taxon>Alphaproteobacteria</taxon>
        <taxon>Hyphomicrobiales</taxon>
        <taxon>Nitrobacteraceae</taxon>
        <taxon>Rhodoplanes</taxon>
    </lineage>
</organism>
<evidence type="ECO:0000313" key="10">
    <source>
        <dbReference type="EMBL" id="VCU11733.1"/>
    </source>
</evidence>
<evidence type="ECO:0000256" key="6">
    <source>
        <dbReference type="ARBA" id="ARBA00023125"/>
    </source>
</evidence>
<evidence type="ECO:0000256" key="1">
    <source>
        <dbReference type="ARBA" id="ARBA00004496"/>
    </source>
</evidence>
<dbReference type="InterPro" id="IPR036277">
    <property type="entry name" value="SMC_hinge_sf"/>
</dbReference>
<dbReference type="GO" id="GO:0005524">
    <property type="term" value="F:ATP binding"/>
    <property type="evidence" value="ECO:0007669"/>
    <property type="project" value="UniProtKB-UniRule"/>
</dbReference>
<feature type="region of interest" description="Disordered" evidence="8">
    <location>
        <begin position="669"/>
        <end position="694"/>
    </location>
</feature>
<dbReference type="InterPro" id="IPR024704">
    <property type="entry name" value="SMC"/>
</dbReference>
<evidence type="ECO:0000256" key="5">
    <source>
        <dbReference type="ARBA" id="ARBA00023054"/>
    </source>
</evidence>
<keyword evidence="6 7" id="KW-0238">DNA-binding</keyword>
<dbReference type="PIRSF" id="PIRSF005719">
    <property type="entry name" value="SMC"/>
    <property type="match status" value="1"/>
</dbReference>
<dbReference type="GO" id="GO:0016887">
    <property type="term" value="F:ATP hydrolysis activity"/>
    <property type="evidence" value="ECO:0007669"/>
    <property type="project" value="InterPro"/>
</dbReference>
<dbReference type="GO" id="GO:0007062">
    <property type="term" value="P:sister chromatid cohesion"/>
    <property type="evidence" value="ECO:0007669"/>
    <property type="project" value="InterPro"/>
</dbReference>
<feature type="coiled-coil region" evidence="7">
    <location>
        <begin position="170"/>
        <end position="211"/>
    </location>
</feature>
<evidence type="ECO:0000256" key="3">
    <source>
        <dbReference type="ARBA" id="ARBA00022741"/>
    </source>
</evidence>
<comment type="subcellular location">
    <subcellularLocation>
        <location evidence="1 7">Cytoplasm</location>
    </subcellularLocation>
</comment>
<dbReference type="CDD" id="cd03278">
    <property type="entry name" value="ABC_SMC_barmotin"/>
    <property type="match status" value="1"/>
</dbReference>